<dbReference type="AlphaFoldDB" id="W6RBS3"/>
<reference evidence="1" key="1">
    <citation type="submission" date="2013-11" db="EMBL/GenBank/DDBJ databases">
        <title>Draft genome sequence of the broad-host-range Rhizobium sp. LPU83 strain, a member of the low-genetic diversity Oregon-like Rhizobium sp. group.</title>
        <authorList>
            <person name="Wibberg D."/>
            <person name="Puehler A."/>
            <person name="Schlueter A."/>
        </authorList>
    </citation>
    <scope>NUCLEOTIDE SEQUENCE [LARGE SCALE GENOMIC DNA]</scope>
    <source>
        <strain evidence="1">LPU83</strain>
    </source>
</reference>
<sequence>MTSVPFPDRDTIASKLASLDERAKSYVVLLMENAAQDENVIDGLYRHLNNAASAPFVNTPKFENLGKRIGEAAPAFLQIRLMEAAKSSHHPAYVALRTGHFAFRRGGKGLPAGSDLMAYYRVAARPTERPAS</sequence>
<dbReference type="EMBL" id="HG916852">
    <property type="protein sequence ID" value="CDM57770.1"/>
    <property type="molecule type" value="Genomic_DNA"/>
</dbReference>
<dbReference type="KEGG" id="rhl:LPU83_2113"/>
<gene>
    <name evidence="1" type="ORF">LPU83_2113</name>
</gene>
<dbReference type="HOGENOM" id="CLU_2107008_0_0_5"/>
<name>W6RBS3_9HYPH</name>
<proteinExistence type="predicted"/>
<evidence type="ECO:0000313" key="2">
    <source>
        <dbReference type="Proteomes" id="UP000019443"/>
    </source>
</evidence>
<dbReference type="eggNOG" id="ENOG5030Z26">
    <property type="taxonomic scope" value="Bacteria"/>
</dbReference>
<protein>
    <submittedName>
        <fullName evidence="1">Uncharacterized protein</fullName>
    </submittedName>
</protein>
<accession>W6RBS3</accession>
<keyword evidence="2" id="KW-1185">Reference proteome</keyword>
<organism evidence="1 2">
    <name type="scientific">Rhizobium favelukesii</name>
    <dbReference type="NCBI Taxonomy" id="348824"/>
    <lineage>
        <taxon>Bacteria</taxon>
        <taxon>Pseudomonadati</taxon>
        <taxon>Pseudomonadota</taxon>
        <taxon>Alphaproteobacteria</taxon>
        <taxon>Hyphomicrobiales</taxon>
        <taxon>Rhizobiaceae</taxon>
        <taxon>Rhizobium/Agrobacterium group</taxon>
        <taxon>Rhizobium</taxon>
    </lineage>
</organism>
<evidence type="ECO:0000313" key="1">
    <source>
        <dbReference type="EMBL" id="CDM57770.1"/>
    </source>
</evidence>
<dbReference type="Proteomes" id="UP000019443">
    <property type="component" value="Chromosome"/>
</dbReference>